<evidence type="ECO:0000313" key="3">
    <source>
        <dbReference type="EMBL" id="GKV02777.1"/>
    </source>
</evidence>
<comment type="caution">
    <text evidence="3">The sequence shown here is derived from an EMBL/GenBank/DDBJ whole genome shotgun (WGS) entry which is preliminary data.</text>
</comment>
<evidence type="ECO:0000256" key="1">
    <source>
        <dbReference type="SAM" id="SignalP"/>
    </source>
</evidence>
<keyword evidence="4" id="KW-1185">Reference proteome</keyword>
<dbReference type="GO" id="GO:0006491">
    <property type="term" value="P:N-glycan processing"/>
    <property type="evidence" value="ECO:0007669"/>
    <property type="project" value="TreeGrafter"/>
</dbReference>
<name>A0AAV5ILI2_9ROSI</name>
<proteinExistence type="predicted"/>
<evidence type="ECO:0000259" key="2">
    <source>
        <dbReference type="Pfam" id="PF12999"/>
    </source>
</evidence>
<protein>
    <recommendedName>
        <fullName evidence="2">Glucosidase II beta subunit N-terminal domain-containing protein</fullName>
    </recommendedName>
</protein>
<dbReference type="InterPro" id="IPR039794">
    <property type="entry name" value="Gtb1-like"/>
</dbReference>
<feature type="chain" id="PRO_5043876327" description="Glucosidase II beta subunit N-terminal domain-containing protein" evidence="1">
    <location>
        <begin position="19"/>
        <end position="122"/>
    </location>
</feature>
<dbReference type="GO" id="GO:0017177">
    <property type="term" value="C:glucosidase II complex"/>
    <property type="evidence" value="ECO:0007669"/>
    <property type="project" value="TreeGrafter"/>
</dbReference>
<keyword evidence="1" id="KW-0732">Signal</keyword>
<dbReference type="Pfam" id="PF12999">
    <property type="entry name" value="PRKCSH-like"/>
    <property type="match status" value="1"/>
</dbReference>
<feature type="domain" description="Glucosidase II beta subunit N-terminal" evidence="2">
    <location>
        <begin position="23"/>
        <end position="103"/>
    </location>
</feature>
<accession>A0AAV5ILI2</accession>
<feature type="signal peptide" evidence="1">
    <location>
        <begin position="1"/>
        <end position="18"/>
    </location>
</feature>
<dbReference type="PANTHER" id="PTHR12630">
    <property type="entry name" value="N-LINKED OLIGOSACCHARIDE PROCESSING"/>
    <property type="match status" value="1"/>
</dbReference>
<reference evidence="3 4" key="1">
    <citation type="journal article" date="2021" name="Commun. Biol.">
        <title>The genome of Shorea leprosula (Dipterocarpaceae) highlights the ecological relevance of drought in aseasonal tropical rainforests.</title>
        <authorList>
            <person name="Ng K.K.S."/>
            <person name="Kobayashi M.J."/>
            <person name="Fawcett J.A."/>
            <person name="Hatakeyama M."/>
            <person name="Paape T."/>
            <person name="Ng C.H."/>
            <person name="Ang C.C."/>
            <person name="Tnah L.H."/>
            <person name="Lee C.T."/>
            <person name="Nishiyama T."/>
            <person name="Sese J."/>
            <person name="O'Brien M.J."/>
            <person name="Copetti D."/>
            <person name="Mohd Noor M.I."/>
            <person name="Ong R.C."/>
            <person name="Putra M."/>
            <person name="Sireger I.Z."/>
            <person name="Indrioko S."/>
            <person name="Kosugi Y."/>
            <person name="Izuno A."/>
            <person name="Isagi Y."/>
            <person name="Lee S.L."/>
            <person name="Shimizu K.K."/>
        </authorList>
    </citation>
    <scope>NUCLEOTIDE SEQUENCE [LARGE SCALE GENOMIC DNA]</scope>
    <source>
        <strain evidence="3">214</strain>
    </source>
</reference>
<evidence type="ECO:0000313" key="4">
    <source>
        <dbReference type="Proteomes" id="UP001054252"/>
    </source>
</evidence>
<dbReference type="Proteomes" id="UP001054252">
    <property type="component" value="Unassembled WGS sequence"/>
</dbReference>
<sequence length="122" mass="13357">MFCNCLLIPLFLSSFLSASVHLIPPPLGVHPLDEKYYAAEIIKCKDGSNSFTRDRLNDDYCDCVDGTDEPGTSACPAGKFYCRNKGSSPLFIFSSHVNDGFCGEYPSQDNIFSLISLIKTSG</sequence>
<dbReference type="InterPro" id="IPR028146">
    <property type="entry name" value="PRKCSH_N"/>
</dbReference>
<gene>
    <name evidence="3" type="ORF">SLEP1_g15167</name>
</gene>
<dbReference type="AlphaFoldDB" id="A0AAV5ILI2"/>
<organism evidence="3 4">
    <name type="scientific">Rubroshorea leprosula</name>
    <dbReference type="NCBI Taxonomy" id="152421"/>
    <lineage>
        <taxon>Eukaryota</taxon>
        <taxon>Viridiplantae</taxon>
        <taxon>Streptophyta</taxon>
        <taxon>Embryophyta</taxon>
        <taxon>Tracheophyta</taxon>
        <taxon>Spermatophyta</taxon>
        <taxon>Magnoliopsida</taxon>
        <taxon>eudicotyledons</taxon>
        <taxon>Gunneridae</taxon>
        <taxon>Pentapetalae</taxon>
        <taxon>rosids</taxon>
        <taxon>malvids</taxon>
        <taxon>Malvales</taxon>
        <taxon>Dipterocarpaceae</taxon>
        <taxon>Rubroshorea</taxon>
    </lineage>
</organism>
<dbReference type="EMBL" id="BPVZ01000019">
    <property type="protein sequence ID" value="GKV02777.1"/>
    <property type="molecule type" value="Genomic_DNA"/>
</dbReference>
<dbReference type="PANTHER" id="PTHR12630:SF17">
    <property type="entry name" value="EXPRESSED PROTEIN"/>
    <property type="match status" value="1"/>
</dbReference>